<keyword evidence="1" id="KW-0732">Signal</keyword>
<evidence type="ECO:0000313" key="3">
    <source>
        <dbReference type="EMBL" id="SUI79207.1"/>
    </source>
</evidence>
<dbReference type="GeneID" id="93810401"/>
<feature type="chain" id="PRO_5016797615" evidence="1">
    <location>
        <begin position="27"/>
        <end position="139"/>
    </location>
</feature>
<evidence type="ECO:0000313" key="4">
    <source>
        <dbReference type="Proteomes" id="UP000254069"/>
    </source>
</evidence>
<dbReference type="AlphaFoldDB" id="A0A380AG15"/>
<dbReference type="Proteomes" id="UP000254069">
    <property type="component" value="Unassembled WGS sequence"/>
</dbReference>
<evidence type="ECO:0000313" key="2">
    <source>
        <dbReference type="EMBL" id="BCV46255.1"/>
    </source>
</evidence>
<keyword evidence="4" id="KW-1185">Reference proteome</keyword>
<feature type="signal peptide" evidence="1">
    <location>
        <begin position="1"/>
        <end position="26"/>
    </location>
</feature>
<dbReference type="Proteomes" id="UP000825078">
    <property type="component" value="Chromosome"/>
</dbReference>
<reference evidence="2" key="2">
    <citation type="submission" date="2021-05" db="EMBL/GenBank/DDBJ databases">
        <title>Molecular characterization for Shewanella algae harboring chromosomal blaOXA-55-like strains isolated from clinical and environment sample.</title>
        <authorList>
            <person name="Ohama Y."/>
            <person name="Aoki K."/>
            <person name="Harada S."/>
            <person name="Moriya K."/>
            <person name="Ishii Y."/>
            <person name="Tateda K."/>
        </authorList>
    </citation>
    <scope>NUCLEOTIDE SEQUENCE</scope>
    <source>
        <strain evidence="2">TUM17379</strain>
    </source>
</reference>
<sequence>MRLAKGWCWLFPLLMLSMIFAAKVQAEPDNNNQEAKLAITPQLCILKSEEDTCSLDVSLSWSNTNGAVCILSDYEGLQRWCSETEDVHSLTFRLTTSEDIHFVMVDKDTWQTLAGVYFRTTPVSDTSVRRRYRNPWSLF</sequence>
<dbReference type="EMBL" id="AP024613">
    <property type="protein sequence ID" value="BCV46255.1"/>
    <property type="molecule type" value="Genomic_DNA"/>
</dbReference>
<gene>
    <name evidence="3" type="ORF">NCTC10738_02711</name>
    <name evidence="2" type="ORF">TUM17379_32730</name>
</gene>
<dbReference type="EMBL" id="UGYO01000001">
    <property type="protein sequence ID" value="SUI79207.1"/>
    <property type="molecule type" value="Genomic_DNA"/>
</dbReference>
<organism evidence="3 4">
    <name type="scientific">Shewanella algae</name>
    <dbReference type="NCBI Taxonomy" id="38313"/>
    <lineage>
        <taxon>Bacteria</taxon>
        <taxon>Pseudomonadati</taxon>
        <taxon>Pseudomonadota</taxon>
        <taxon>Gammaproteobacteria</taxon>
        <taxon>Alteromonadales</taxon>
        <taxon>Shewanellaceae</taxon>
        <taxon>Shewanella</taxon>
    </lineage>
</organism>
<name>A0A380AG15_9GAMM</name>
<evidence type="ECO:0000256" key="1">
    <source>
        <dbReference type="SAM" id="SignalP"/>
    </source>
</evidence>
<dbReference type="InterPro" id="IPR021559">
    <property type="entry name" value="DUF3019"/>
</dbReference>
<protein>
    <submittedName>
        <fullName evidence="2">DUF3019 domain-containing protein</fullName>
    </submittedName>
    <submittedName>
        <fullName evidence="3">Protein of uncharacterized function (DUF3019)</fullName>
    </submittedName>
</protein>
<dbReference type="RefSeq" id="WP_025011382.1">
    <property type="nucleotide sequence ID" value="NZ_AP024609.1"/>
</dbReference>
<dbReference type="Pfam" id="PF11456">
    <property type="entry name" value="DUF3019"/>
    <property type="match status" value="1"/>
</dbReference>
<accession>A0A380AG15</accession>
<proteinExistence type="predicted"/>
<reference evidence="3 4" key="1">
    <citation type="submission" date="2018-06" db="EMBL/GenBank/DDBJ databases">
        <authorList>
            <consortium name="Pathogen Informatics"/>
            <person name="Doyle S."/>
        </authorList>
    </citation>
    <scope>NUCLEOTIDE SEQUENCE [LARGE SCALE GENOMIC DNA]</scope>
    <source>
        <strain evidence="3 4">NCTC10738</strain>
    </source>
</reference>